<dbReference type="Proteomes" id="UP001596253">
    <property type="component" value="Unassembled WGS sequence"/>
</dbReference>
<sequence>MNHTEFSAKSNTIASQYQIKYEAFFEQARKQLNCPHCQNVVGFKIHGSYSRHLYINQFIRIVIRVIRIMCTCRRTFVILPPEIIPFKRYVLNCILDIIKQLRTHTTYHIEQQTDITISLINYWHLQYRQWHRTLFETHGLWVQQASTEIAISYNNLRPVRRPMQIISAWTQPFHALFKNHIV</sequence>
<keyword evidence="3" id="KW-1185">Reference proteome</keyword>
<comment type="caution">
    <text evidence="2">The sequence shown here is derived from an EMBL/GenBank/DDBJ whole genome shotgun (WGS) entry which is preliminary data.</text>
</comment>
<evidence type="ECO:0000259" key="1">
    <source>
        <dbReference type="Pfam" id="PF20020"/>
    </source>
</evidence>
<evidence type="ECO:0000313" key="2">
    <source>
        <dbReference type="EMBL" id="MFC6165944.1"/>
    </source>
</evidence>
<name>A0ABW1R7S1_9LACO</name>
<dbReference type="EMBL" id="JBHSSD010000071">
    <property type="protein sequence ID" value="MFC6165944.1"/>
    <property type="molecule type" value="Genomic_DNA"/>
</dbReference>
<accession>A0ABW1R7S1</accession>
<feature type="domain" description="DUF6431" evidence="1">
    <location>
        <begin position="34"/>
        <end position="113"/>
    </location>
</feature>
<dbReference type="Pfam" id="PF20020">
    <property type="entry name" value="DUF6431"/>
    <property type="match status" value="1"/>
</dbReference>
<gene>
    <name evidence="2" type="ORF">ACFP3T_14885</name>
</gene>
<proteinExistence type="predicted"/>
<dbReference type="InterPro" id="IPR045536">
    <property type="entry name" value="DUF6431"/>
</dbReference>
<dbReference type="RefSeq" id="WP_379853089.1">
    <property type="nucleotide sequence ID" value="NZ_JBHSSD010000071.1"/>
</dbReference>
<organism evidence="2 3">
    <name type="scientific">Lactiplantibacillus dongliensis</name>
    <dbReference type="NCBI Taxonomy" id="2559919"/>
    <lineage>
        <taxon>Bacteria</taxon>
        <taxon>Bacillati</taxon>
        <taxon>Bacillota</taxon>
        <taxon>Bacilli</taxon>
        <taxon>Lactobacillales</taxon>
        <taxon>Lactobacillaceae</taxon>
        <taxon>Lactiplantibacillus</taxon>
    </lineage>
</organism>
<evidence type="ECO:0000313" key="3">
    <source>
        <dbReference type="Proteomes" id="UP001596253"/>
    </source>
</evidence>
<reference evidence="3" key="1">
    <citation type="journal article" date="2019" name="Int. J. Syst. Evol. Microbiol.">
        <title>The Global Catalogue of Microorganisms (GCM) 10K type strain sequencing project: providing services to taxonomists for standard genome sequencing and annotation.</title>
        <authorList>
            <consortium name="The Broad Institute Genomics Platform"/>
            <consortium name="The Broad Institute Genome Sequencing Center for Infectious Disease"/>
            <person name="Wu L."/>
            <person name="Ma J."/>
        </authorList>
    </citation>
    <scope>NUCLEOTIDE SEQUENCE [LARGE SCALE GENOMIC DNA]</scope>
    <source>
        <strain evidence="3">CCM 8932</strain>
    </source>
</reference>
<protein>
    <submittedName>
        <fullName evidence="2">DUF6431 domain-containing protein</fullName>
    </submittedName>
</protein>